<protein>
    <submittedName>
        <fullName evidence="8">Dip2</fullName>
    </submittedName>
</protein>
<proteinExistence type="predicted"/>
<accession>A0A0M4EUN8</accession>
<keyword evidence="2 5" id="KW-0863">Zinc-finger</keyword>
<dbReference type="Pfam" id="PF05485">
    <property type="entry name" value="THAP"/>
    <property type="match status" value="1"/>
</dbReference>
<dbReference type="PROSITE" id="PS50950">
    <property type="entry name" value="ZF_THAP"/>
    <property type="match status" value="1"/>
</dbReference>
<dbReference type="EMBL" id="CP012526">
    <property type="protein sequence ID" value="ALC46855.1"/>
    <property type="molecule type" value="Genomic_DNA"/>
</dbReference>
<feature type="domain" description="THAP-type" evidence="7">
    <location>
        <begin position="1"/>
        <end position="84"/>
    </location>
</feature>
<dbReference type="Proteomes" id="UP000494163">
    <property type="component" value="Chromosome 3R"/>
</dbReference>
<dbReference type="SMART" id="SM00980">
    <property type="entry name" value="THAP"/>
    <property type="match status" value="1"/>
</dbReference>
<dbReference type="GO" id="GO:0043565">
    <property type="term" value="F:sequence-specific DNA binding"/>
    <property type="evidence" value="ECO:0007669"/>
    <property type="project" value="InterPro"/>
</dbReference>
<dbReference type="GO" id="GO:0008270">
    <property type="term" value="F:zinc ion binding"/>
    <property type="evidence" value="ECO:0007669"/>
    <property type="project" value="UniProtKB-KW"/>
</dbReference>
<evidence type="ECO:0000313" key="8">
    <source>
        <dbReference type="EMBL" id="ALC46855.1"/>
    </source>
</evidence>
<dbReference type="OrthoDB" id="8948150at2759"/>
<sequence length="230" mass="26549">MSGRICVYKGCNNLYVAQDKSGGHTFFSFPKDPKREKLWKLLGQVHPKIGPKQLFMCSKHFDEKYISVSKTRTILVGEAVPNAYEDRDEDEEYETHETKEMTVPSSSTQQSFTINLYDDLNNLEMVESTTATTSNEQADAPVEVKLLPLNKRKREASPIVTNNEPNAAADFDDKLLDSNEVSIFKFKGEEYVQMSKEYYLQEKRQMNNKLQLYNRILRGIRSQIQTLEEL</sequence>
<evidence type="ECO:0000256" key="3">
    <source>
        <dbReference type="ARBA" id="ARBA00022833"/>
    </source>
</evidence>
<evidence type="ECO:0000256" key="2">
    <source>
        <dbReference type="ARBA" id="ARBA00022771"/>
    </source>
</evidence>
<dbReference type="PANTHER" id="PTHR46600:SF11">
    <property type="entry name" value="THAP DOMAIN-CONTAINING PROTEIN 10"/>
    <property type="match status" value="1"/>
</dbReference>
<reference evidence="8 9" key="1">
    <citation type="submission" date="2015-08" db="EMBL/GenBank/DDBJ databases">
        <title>Ancestral chromatin configuration constrains chromatin evolution on differentiating sex chromosomes in Drosophila.</title>
        <authorList>
            <person name="Zhou Q."/>
            <person name="Bachtrog D."/>
        </authorList>
    </citation>
    <scope>NUCLEOTIDE SEQUENCE [LARGE SCALE GENOMIC DNA]</scope>
    <source>
        <tissue evidence="8">Whole larvae</tissue>
    </source>
</reference>
<name>A0A0M4EUN8_DROBS</name>
<dbReference type="InterPro" id="IPR026516">
    <property type="entry name" value="THAP1/10"/>
</dbReference>
<dbReference type="AlphaFoldDB" id="A0A0M4EUN8"/>
<keyword evidence="4 5" id="KW-0238">DNA-binding</keyword>
<gene>
    <name evidence="8" type="ORF">Dbus_chr3Rg1605</name>
</gene>
<evidence type="ECO:0000256" key="6">
    <source>
        <dbReference type="SAM" id="MobiDB-lite"/>
    </source>
</evidence>
<dbReference type="SMART" id="SM00692">
    <property type="entry name" value="DM3"/>
    <property type="match status" value="1"/>
</dbReference>
<dbReference type="OMA" id="EQYVQMS"/>
<dbReference type="InterPro" id="IPR006612">
    <property type="entry name" value="THAP_Znf"/>
</dbReference>
<evidence type="ECO:0000259" key="7">
    <source>
        <dbReference type="PROSITE" id="PS50950"/>
    </source>
</evidence>
<evidence type="ECO:0000256" key="1">
    <source>
        <dbReference type="ARBA" id="ARBA00022723"/>
    </source>
</evidence>
<organism evidence="8 9">
    <name type="scientific">Drosophila busckii</name>
    <name type="common">Fruit fly</name>
    <dbReference type="NCBI Taxonomy" id="30019"/>
    <lineage>
        <taxon>Eukaryota</taxon>
        <taxon>Metazoa</taxon>
        <taxon>Ecdysozoa</taxon>
        <taxon>Arthropoda</taxon>
        <taxon>Hexapoda</taxon>
        <taxon>Insecta</taxon>
        <taxon>Pterygota</taxon>
        <taxon>Neoptera</taxon>
        <taxon>Endopterygota</taxon>
        <taxon>Diptera</taxon>
        <taxon>Brachycera</taxon>
        <taxon>Muscomorpha</taxon>
        <taxon>Ephydroidea</taxon>
        <taxon>Drosophilidae</taxon>
        <taxon>Drosophila</taxon>
    </lineage>
</organism>
<dbReference type="SUPFAM" id="SSF57716">
    <property type="entry name" value="Glucocorticoid receptor-like (DNA-binding domain)"/>
    <property type="match status" value="1"/>
</dbReference>
<dbReference type="PANTHER" id="PTHR46600">
    <property type="entry name" value="THAP DOMAIN-CONTAINING"/>
    <property type="match status" value="1"/>
</dbReference>
<feature type="region of interest" description="Disordered" evidence="6">
    <location>
        <begin position="83"/>
        <end position="107"/>
    </location>
</feature>
<keyword evidence="3" id="KW-0862">Zinc</keyword>
<keyword evidence="1" id="KW-0479">Metal-binding</keyword>
<evidence type="ECO:0000313" key="9">
    <source>
        <dbReference type="Proteomes" id="UP000494163"/>
    </source>
</evidence>
<evidence type="ECO:0000256" key="4">
    <source>
        <dbReference type="ARBA" id="ARBA00023125"/>
    </source>
</evidence>
<keyword evidence="9" id="KW-1185">Reference proteome</keyword>
<evidence type="ECO:0000256" key="5">
    <source>
        <dbReference type="PROSITE-ProRule" id="PRU00309"/>
    </source>
</evidence>